<evidence type="ECO:0000313" key="1">
    <source>
        <dbReference type="EMBL" id="HIU60698.1"/>
    </source>
</evidence>
<evidence type="ECO:0000313" key="2">
    <source>
        <dbReference type="Proteomes" id="UP000824094"/>
    </source>
</evidence>
<dbReference type="InterPro" id="IPR023198">
    <property type="entry name" value="PGP-like_dom2"/>
</dbReference>
<dbReference type="Pfam" id="PF13419">
    <property type="entry name" value="HAD_2"/>
    <property type="match status" value="1"/>
</dbReference>
<name>A0A9D1SIB2_9FIRM</name>
<dbReference type="AlphaFoldDB" id="A0A9D1SIB2"/>
<dbReference type="PANTHER" id="PTHR43434:SF1">
    <property type="entry name" value="PHOSPHOGLYCOLATE PHOSPHATASE"/>
    <property type="match status" value="1"/>
</dbReference>
<dbReference type="InterPro" id="IPR006439">
    <property type="entry name" value="HAD-SF_hydro_IA"/>
</dbReference>
<sequence length="215" mass="23580">MEKQIKCVLFDMDGTLCNTLLDLARAVQAAMVNFNCPPPSDEDVRHFVGNGSLKLIELALPHGKENYIKDAEQYFQQYYRAHLTVHTRPYDGIPELLQRLSAAGLSLGVVSNKAQIPLETIVSTFFPETFGVVVGGSPDYPLKPKPDMIYRALSALGRKPEETLYIGDSDVDVMAANNAGVRGAFCAWGFQGALALRNAGANNIVYQPSEILNFI</sequence>
<dbReference type="PANTHER" id="PTHR43434">
    <property type="entry name" value="PHOSPHOGLYCOLATE PHOSPHATASE"/>
    <property type="match status" value="1"/>
</dbReference>
<dbReference type="NCBIfam" id="TIGR01509">
    <property type="entry name" value="HAD-SF-IA-v3"/>
    <property type="match status" value="1"/>
</dbReference>
<dbReference type="InterPro" id="IPR036412">
    <property type="entry name" value="HAD-like_sf"/>
</dbReference>
<gene>
    <name evidence="1" type="ORF">IAB05_04850</name>
</gene>
<comment type="caution">
    <text evidence="1">The sequence shown here is derived from an EMBL/GenBank/DDBJ whole genome shotgun (WGS) entry which is preliminary data.</text>
</comment>
<accession>A0A9D1SIB2</accession>
<dbReference type="InterPro" id="IPR041492">
    <property type="entry name" value="HAD_2"/>
</dbReference>
<keyword evidence="1" id="KW-0378">Hydrolase</keyword>
<proteinExistence type="predicted"/>
<dbReference type="SFLD" id="SFLDS00003">
    <property type="entry name" value="Haloacid_Dehalogenase"/>
    <property type="match status" value="1"/>
</dbReference>
<dbReference type="GO" id="GO:0006281">
    <property type="term" value="P:DNA repair"/>
    <property type="evidence" value="ECO:0007669"/>
    <property type="project" value="TreeGrafter"/>
</dbReference>
<dbReference type="NCBIfam" id="TIGR01549">
    <property type="entry name" value="HAD-SF-IA-v1"/>
    <property type="match status" value="1"/>
</dbReference>
<dbReference type="InterPro" id="IPR023214">
    <property type="entry name" value="HAD_sf"/>
</dbReference>
<dbReference type="Gene3D" id="3.40.50.1000">
    <property type="entry name" value="HAD superfamily/HAD-like"/>
    <property type="match status" value="1"/>
</dbReference>
<dbReference type="SFLD" id="SFLDG01129">
    <property type="entry name" value="C1.5:_HAD__Beta-PGM__Phosphata"/>
    <property type="match status" value="1"/>
</dbReference>
<dbReference type="Gene3D" id="1.10.150.240">
    <property type="entry name" value="Putative phosphatase, domain 2"/>
    <property type="match status" value="1"/>
</dbReference>
<dbReference type="SUPFAM" id="SSF56784">
    <property type="entry name" value="HAD-like"/>
    <property type="match status" value="1"/>
</dbReference>
<dbReference type="GO" id="GO:0008967">
    <property type="term" value="F:phosphoglycolate phosphatase activity"/>
    <property type="evidence" value="ECO:0007669"/>
    <property type="project" value="TreeGrafter"/>
</dbReference>
<dbReference type="InterPro" id="IPR050155">
    <property type="entry name" value="HAD-like_hydrolase_sf"/>
</dbReference>
<organism evidence="1 2">
    <name type="scientific">Candidatus Stercoripulliclostridium merdigallinarum</name>
    <dbReference type="NCBI Taxonomy" id="2840951"/>
    <lineage>
        <taxon>Bacteria</taxon>
        <taxon>Bacillati</taxon>
        <taxon>Bacillota</taxon>
        <taxon>Clostridia</taxon>
        <taxon>Eubacteriales</taxon>
        <taxon>Candidatus Stercoripulliclostridium</taxon>
    </lineage>
</organism>
<reference evidence="1" key="2">
    <citation type="journal article" date="2021" name="PeerJ">
        <title>Extensive microbial diversity within the chicken gut microbiome revealed by metagenomics and culture.</title>
        <authorList>
            <person name="Gilroy R."/>
            <person name="Ravi A."/>
            <person name="Getino M."/>
            <person name="Pursley I."/>
            <person name="Horton D.L."/>
            <person name="Alikhan N.F."/>
            <person name="Baker D."/>
            <person name="Gharbi K."/>
            <person name="Hall N."/>
            <person name="Watson M."/>
            <person name="Adriaenssens E.M."/>
            <person name="Foster-Nyarko E."/>
            <person name="Jarju S."/>
            <person name="Secka A."/>
            <person name="Antonio M."/>
            <person name="Oren A."/>
            <person name="Chaudhuri R.R."/>
            <person name="La Ragione R."/>
            <person name="Hildebrand F."/>
            <person name="Pallen M.J."/>
        </authorList>
    </citation>
    <scope>NUCLEOTIDE SEQUENCE</scope>
    <source>
        <strain evidence="1">18911</strain>
    </source>
</reference>
<protein>
    <submittedName>
        <fullName evidence="1">HAD family hydrolase</fullName>
    </submittedName>
</protein>
<dbReference type="EMBL" id="DVNF01000144">
    <property type="protein sequence ID" value="HIU60698.1"/>
    <property type="molecule type" value="Genomic_DNA"/>
</dbReference>
<dbReference type="GO" id="GO:0005829">
    <property type="term" value="C:cytosol"/>
    <property type="evidence" value="ECO:0007669"/>
    <property type="project" value="TreeGrafter"/>
</dbReference>
<reference evidence="1" key="1">
    <citation type="submission" date="2020-10" db="EMBL/GenBank/DDBJ databases">
        <authorList>
            <person name="Gilroy R."/>
        </authorList>
    </citation>
    <scope>NUCLEOTIDE SEQUENCE</scope>
    <source>
        <strain evidence="1">18911</strain>
    </source>
</reference>
<dbReference type="Proteomes" id="UP000824094">
    <property type="component" value="Unassembled WGS sequence"/>
</dbReference>